<dbReference type="PANTHER" id="PTHR24173">
    <property type="entry name" value="ANKYRIN REPEAT CONTAINING"/>
    <property type="match status" value="1"/>
</dbReference>
<reference evidence="5 6" key="1">
    <citation type="journal article" date="2015" name="Genome Biol. Evol.">
        <title>Phylogenomic analyses indicate that early fungi evolved digesting cell walls of algal ancestors of land plants.</title>
        <authorList>
            <person name="Chang Y."/>
            <person name="Wang S."/>
            <person name="Sekimoto S."/>
            <person name="Aerts A.L."/>
            <person name="Choi C."/>
            <person name="Clum A."/>
            <person name="LaButti K.M."/>
            <person name="Lindquist E.A."/>
            <person name="Yee Ngan C."/>
            <person name="Ohm R.A."/>
            <person name="Salamov A.A."/>
            <person name="Grigoriev I.V."/>
            <person name="Spatafora J.W."/>
            <person name="Berbee M.L."/>
        </authorList>
    </citation>
    <scope>NUCLEOTIDE SEQUENCE [LARGE SCALE GENOMIC DNA]</scope>
    <source>
        <strain evidence="5 6">JEL478</strain>
    </source>
</reference>
<dbReference type="PROSITE" id="PS50297">
    <property type="entry name" value="ANK_REP_REGION"/>
    <property type="match status" value="2"/>
</dbReference>
<dbReference type="OrthoDB" id="2106243at2759"/>
<evidence type="ECO:0000256" key="1">
    <source>
        <dbReference type="ARBA" id="ARBA00022737"/>
    </source>
</evidence>
<dbReference type="EMBL" id="KQ965733">
    <property type="protein sequence ID" value="KXS21304.1"/>
    <property type="molecule type" value="Genomic_DNA"/>
</dbReference>
<dbReference type="SUPFAM" id="SSF48403">
    <property type="entry name" value="Ankyrin repeat"/>
    <property type="match status" value="1"/>
</dbReference>
<dbReference type="SMART" id="SM00248">
    <property type="entry name" value="ANK"/>
    <property type="match status" value="5"/>
</dbReference>
<evidence type="ECO:0000256" key="4">
    <source>
        <dbReference type="SAM" id="MobiDB-lite"/>
    </source>
</evidence>
<dbReference type="InterPro" id="IPR002110">
    <property type="entry name" value="Ankyrin_rpt"/>
</dbReference>
<evidence type="ECO:0000256" key="3">
    <source>
        <dbReference type="PROSITE-ProRule" id="PRU00023"/>
    </source>
</evidence>
<dbReference type="STRING" id="1344416.A0A139AX71"/>
<dbReference type="PROSITE" id="PS50088">
    <property type="entry name" value="ANK_REPEAT"/>
    <property type="match status" value="2"/>
</dbReference>
<dbReference type="OMA" id="WFEEARE"/>
<dbReference type="Pfam" id="PF12796">
    <property type="entry name" value="Ank_2"/>
    <property type="match status" value="2"/>
</dbReference>
<name>A0A139AX71_GONPJ</name>
<evidence type="ECO:0000313" key="5">
    <source>
        <dbReference type="EMBL" id="KXS21304.1"/>
    </source>
</evidence>
<feature type="region of interest" description="Disordered" evidence="4">
    <location>
        <begin position="471"/>
        <end position="506"/>
    </location>
</feature>
<evidence type="ECO:0000256" key="2">
    <source>
        <dbReference type="ARBA" id="ARBA00023043"/>
    </source>
</evidence>
<gene>
    <name evidence="5" type="ORF">M427DRAFT_130815</name>
</gene>
<proteinExistence type="predicted"/>
<accession>A0A139AX71</accession>
<feature type="region of interest" description="Disordered" evidence="4">
    <location>
        <begin position="1"/>
        <end position="40"/>
    </location>
</feature>
<dbReference type="InterPro" id="IPR036770">
    <property type="entry name" value="Ankyrin_rpt-contain_sf"/>
</dbReference>
<feature type="region of interest" description="Disordered" evidence="4">
    <location>
        <begin position="311"/>
        <end position="335"/>
    </location>
</feature>
<keyword evidence="2 3" id="KW-0040">ANK repeat</keyword>
<feature type="repeat" description="ANK" evidence="3">
    <location>
        <begin position="143"/>
        <end position="175"/>
    </location>
</feature>
<evidence type="ECO:0000313" key="6">
    <source>
        <dbReference type="Proteomes" id="UP000070544"/>
    </source>
</evidence>
<protein>
    <submittedName>
        <fullName evidence="5">Ankyrin</fullName>
    </submittedName>
</protein>
<feature type="compositionally biased region" description="Low complexity" evidence="4">
    <location>
        <begin position="471"/>
        <end position="491"/>
    </location>
</feature>
<dbReference type="Gene3D" id="1.25.40.20">
    <property type="entry name" value="Ankyrin repeat-containing domain"/>
    <property type="match status" value="2"/>
</dbReference>
<feature type="repeat" description="ANK" evidence="3">
    <location>
        <begin position="219"/>
        <end position="251"/>
    </location>
</feature>
<dbReference type="PANTHER" id="PTHR24173:SF74">
    <property type="entry name" value="ANKYRIN REPEAT DOMAIN-CONTAINING PROTEIN 16"/>
    <property type="match status" value="1"/>
</dbReference>
<dbReference type="AlphaFoldDB" id="A0A139AX71"/>
<dbReference type="Proteomes" id="UP000070544">
    <property type="component" value="Unassembled WGS sequence"/>
</dbReference>
<keyword evidence="6" id="KW-1185">Reference proteome</keyword>
<keyword evidence="1" id="KW-0677">Repeat</keyword>
<sequence>MTTDSQPPVTSAAPAAARVQETPATPQMGAPVKKKSSRPPRPVVDVFTAAVKGDLDALKTWIIDYRVDPDSRDDLSQTILMRACLARAPEIVSFLLARGAFADIKCGFFGETPLLAAVSAGSAECARLLCENGHVNVNVKTGSGQTPLISAARGGSVDIVRVLLEFGAKVDARDQWGRTALIHAAQGGNAEVVKVLLGLDSPKGTGAPPTASPSKRDNEGRTALHEAALNGDVATIRYLLAAGAKLHRRDMSGATPLDLAEAVGKTKAAEILARAWQEEADRAETERGRSRVAPVQQPSSEVLIVAAAQAPVGSPRPNHGHPLASPAPPTPQRDRAPSIAAFLTPASIAAGVADSESARPVPQPLYLPGSSMTTSGSSGALATIAAGDASGPAVPLGHIEPAEMQSPLVQGLQRLAYGVAEGDGQVSKAVDEVKRVRAEVGGLGGIKRRKDDVKSRLTDLLTRLNAFDSEFSASSTPNLSTSPSSSSDFLSEGPPPGAPIARRPSTITSELRERVRRLVTEARQGVRLAEEGEVLCREWTETVGVGKVLAGDQHGEGDIDEVGDGKEVETFNELAKLLEANLELEKRFQSTHTRLASVLGTLPQLVAAHLTTSHALLQTHNQLEKLKPAASRYVAQRSRTDVEGDAEWFEEAREKCLAKLREYEGRRGSRPNLTTP</sequence>
<organism evidence="5 6">
    <name type="scientific">Gonapodya prolifera (strain JEL478)</name>
    <name type="common">Monoblepharis prolifera</name>
    <dbReference type="NCBI Taxonomy" id="1344416"/>
    <lineage>
        <taxon>Eukaryota</taxon>
        <taxon>Fungi</taxon>
        <taxon>Fungi incertae sedis</taxon>
        <taxon>Chytridiomycota</taxon>
        <taxon>Chytridiomycota incertae sedis</taxon>
        <taxon>Monoblepharidomycetes</taxon>
        <taxon>Monoblepharidales</taxon>
        <taxon>Gonapodyaceae</taxon>
        <taxon>Gonapodya</taxon>
    </lineage>
</organism>
<dbReference type="Pfam" id="PF13637">
    <property type="entry name" value="Ank_4"/>
    <property type="match status" value="1"/>
</dbReference>